<comment type="caution">
    <text evidence="1">The sequence shown here is derived from an EMBL/GenBank/DDBJ whole genome shotgun (WGS) entry which is preliminary data.</text>
</comment>
<organism evidence="1">
    <name type="scientific">mine drainage metagenome</name>
    <dbReference type="NCBI Taxonomy" id="410659"/>
    <lineage>
        <taxon>unclassified sequences</taxon>
        <taxon>metagenomes</taxon>
        <taxon>ecological metagenomes</taxon>
    </lineage>
</organism>
<reference evidence="1" key="1">
    <citation type="submission" date="2013-08" db="EMBL/GenBank/DDBJ databases">
        <authorList>
            <person name="Mendez C."/>
            <person name="Richter M."/>
            <person name="Ferrer M."/>
            <person name="Sanchez J."/>
        </authorList>
    </citation>
    <scope>NUCLEOTIDE SEQUENCE</scope>
</reference>
<sequence length="465" mass="48171">MSGGSGAAVGVTAVRLRCGSCGAPYPGGETGEILTCGYCGASQRMVDARQFLDHFRAQVTSFLHQAIPAGLDLTGSTNVDPVARLAAFTASVRPHLVAESEQYRFGLFHLLSTPFVILPFPSVGRAPAGPNPTAVSVFAEKVHAVSGLAVDDASRDLLRRASGVAAAYQSLLVAVGIERTPRPERLHLLAQNLTASADAIDGIGPWAPLAVRLRGLAAQARAADTLLGGGRPDDIRSLLDPAAARLAEARAALAAAPEFGYMVAAVDQEAAAGRILGSMTAIVERSASVPPHPLAFLQRLEGILDGFASRSPAGWGGAWMSLRMREEIFARAAVLRSAQAGYGTVRAVAPTGAPLLVPCWVVELPYTFETGLLWGKRGKEVPERLLVPATFPTDPSTLGPGGASRAITDVFRAGGPSPAIGQLYGRISGRERTITHSGTLGQLLDSTAEGSIAGQAALPPLSTGS</sequence>
<protein>
    <submittedName>
        <fullName evidence="1">Uncharacterized protein</fullName>
    </submittedName>
</protein>
<dbReference type="EMBL" id="AUZY01008195">
    <property type="protein sequence ID" value="EQD47052.1"/>
    <property type="molecule type" value="Genomic_DNA"/>
</dbReference>
<dbReference type="AlphaFoldDB" id="T0ZRE8"/>
<feature type="non-terminal residue" evidence="1">
    <location>
        <position position="465"/>
    </location>
</feature>
<name>T0ZRE8_9ZZZZ</name>
<accession>T0ZRE8</accession>
<gene>
    <name evidence="1" type="ORF">B1B_12507</name>
</gene>
<reference evidence="1" key="2">
    <citation type="journal article" date="2014" name="ISME J.">
        <title>Microbial stratification in low pH oxic and suboxic macroscopic growths along an acid mine drainage.</title>
        <authorList>
            <person name="Mendez-Garcia C."/>
            <person name="Mesa V."/>
            <person name="Sprenger R.R."/>
            <person name="Richter M."/>
            <person name="Diez M.S."/>
            <person name="Solano J."/>
            <person name="Bargiela R."/>
            <person name="Golyshina O.V."/>
            <person name="Manteca A."/>
            <person name="Ramos J.L."/>
            <person name="Gallego J.R."/>
            <person name="Llorente I."/>
            <person name="Martins Dos Santos V.A."/>
            <person name="Jensen O.N."/>
            <person name="Pelaez A.I."/>
            <person name="Sanchez J."/>
            <person name="Ferrer M."/>
        </authorList>
    </citation>
    <scope>NUCLEOTIDE SEQUENCE</scope>
</reference>
<evidence type="ECO:0000313" key="1">
    <source>
        <dbReference type="EMBL" id="EQD47052.1"/>
    </source>
</evidence>
<proteinExistence type="predicted"/>